<gene>
    <name evidence="1" type="ORF">OCOJLMKI_5283</name>
</gene>
<organism evidence="1 2">
    <name type="scientific">Methylobacterium iners</name>
    <dbReference type="NCBI Taxonomy" id="418707"/>
    <lineage>
        <taxon>Bacteria</taxon>
        <taxon>Pseudomonadati</taxon>
        <taxon>Pseudomonadota</taxon>
        <taxon>Alphaproteobacteria</taxon>
        <taxon>Hyphomicrobiales</taxon>
        <taxon>Methylobacteriaceae</taxon>
        <taxon>Methylobacterium</taxon>
    </lineage>
</organism>
<accession>A0ABQ4S6D4</accession>
<dbReference type="EMBL" id="BPQP01000151">
    <property type="protein sequence ID" value="GJD98044.1"/>
    <property type="molecule type" value="Genomic_DNA"/>
</dbReference>
<evidence type="ECO:0000313" key="2">
    <source>
        <dbReference type="Proteomes" id="UP001055125"/>
    </source>
</evidence>
<name>A0ABQ4S6D4_9HYPH</name>
<keyword evidence="2" id="KW-1185">Reference proteome</keyword>
<sequence length="102" mass="11259">MLLKPIGNVAPLLRGPASDRLLVQSQSDCPAGDVARLKELALQLKAAQRLFVRTADDLKALCSLEQHTRVTEVTDNYLKQVDALRSRMSTLINCSETHPFSV</sequence>
<proteinExistence type="predicted"/>
<dbReference type="RefSeq" id="WP_238247192.1">
    <property type="nucleotide sequence ID" value="NZ_BPQP01000151.1"/>
</dbReference>
<reference evidence="1" key="1">
    <citation type="journal article" date="2021" name="Front. Microbiol.">
        <title>Comprehensive Comparative Genomics and Phenotyping of Methylobacterium Species.</title>
        <authorList>
            <person name="Alessa O."/>
            <person name="Ogura Y."/>
            <person name="Fujitani Y."/>
            <person name="Takami H."/>
            <person name="Hayashi T."/>
            <person name="Sahin N."/>
            <person name="Tani A."/>
        </authorList>
    </citation>
    <scope>NUCLEOTIDE SEQUENCE</scope>
    <source>
        <strain evidence="1">DSM 19015</strain>
    </source>
</reference>
<comment type="caution">
    <text evidence="1">The sequence shown here is derived from an EMBL/GenBank/DDBJ whole genome shotgun (WGS) entry which is preliminary data.</text>
</comment>
<protein>
    <submittedName>
        <fullName evidence="1">Uncharacterized protein</fullName>
    </submittedName>
</protein>
<dbReference type="Proteomes" id="UP001055125">
    <property type="component" value="Unassembled WGS sequence"/>
</dbReference>
<evidence type="ECO:0000313" key="1">
    <source>
        <dbReference type="EMBL" id="GJD98044.1"/>
    </source>
</evidence>
<reference evidence="1" key="2">
    <citation type="submission" date="2021-08" db="EMBL/GenBank/DDBJ databases">
        <authorList>
            <person name="Tani A."/>
            <person name="Ola A."/>
            <person name="Ogura Y."/>
            <person name="Katsura K."/>
            <person name="Hayashi T."/>
        </authorList>
    </citation>
    <scope>NUCLEOTIDE SEQUENCE</scope>
    <source>
        <strain evidence="1">DSM 19015</strain>
    </source>
</reference>